<proteinExistence type="predicted"/>
<reference evidence="3" key="1">
    <citation type="journal article" date="2019" name="Int. J. Syst. Evol. Microbiol.">
        <title>The Global Catalogue of Microorganisms (GCM) 10K type strain sequencing project: providing services to taxonomists for standard genome sequencing and annotation.</title>
        <authorList>
            <consortium name="The Broad Institute Genomics Platform"/>
            <consortium name="The Broad Institute Genome Sequencing Center for Infectious Disease"/>
            <person name="Wu L."/>
            <person name="Ma J."/>
        </authorList>
    </citation>
    <scope>NUCLEOTIDE SEQUENCE [LARGE SCALE GENOMIC DNA]</scope>
    <source>
        <strain evidence="3">KCTC 42087</strain>
    </source>
</reference>
<name>A0ABW0ZPQ5_9ACTN</name>
<protein>
    <submittedName>
        <fullName evidence="2">VanW family protein</fullName>
    </submittedName>
</protein>
<dbReference type="EMBL" id="JBHSON010000003">
    <property type="protein sequence ID" value="MFC5744498.1"/>
    <property type="molecule type" value="Genomic_DNA"/>
</dbReference>
<gene>
    <name evidence="2" type="ORF">ACFPZN_02600</name>
</gene>
<keyword evidence="3" id="KW-1185">Reference proteome</keyword>
<dbReference type="PANTHER" id="PTHR35788:SF1">
    <property type="entry name" value="EXPORTED PROTEIN"/>
    <property type="match status" value="1"/>
</dbReference>
<comment type="caution">
    <text evidence="2">The sequence shown here is derived from an EMBL/GenBank/DDBJ whole genome shotgun (WGS) entry which is preliminary data.</text>
</comment>
<organism evidence="2 3">
    <name type="scientific">Actinomadura rugatobispora</name>
    <dbReference type="NCBI Taxonomy" id="1994"/>
    <lineage>
        <taxon>Bacteria</taxon>
        <taxon>Bacillati</taxon>
        <taxon>Actinomycetota</taxon>
        <taxon>Actinomycetes</taxon>
        <taxon>Streptosporangiales</taxon>
        <taxon>Thermomonosporaceae</taxon>
        <taxon>Actinomadura</taxon>
    </lineage>
</organism>
<dbReference type="InterPro" id="IPR052913">
    <property type="entry name" value="Glycopeptide_resist_protein"/>
</dbReference>
<evidence type="ECO:0000259" key="1">
    <source>
        <dbReference type="Pfam" id="PF12229"/>
    </source>
</evidence>
<dbReference type="Pfam" id="PF04294">
    <property type="entry name" value="VanW"/>
    <property type="match status" value="1"/>
</dbReference>
<dbReference type="InterPro" id="IPR007391">
    <property type="entry name" value="Vancomycin_resist_VanW"/>
</dbReference>
<evidence type="ECO:0000313" key="2">
    <source>
        <dbReference type="EMBL" id="MFC5744498.1"/>
    </source>
</evidence>
<dbReference type="InterPro" id="IPR022029">
    <property type="entry name" value="YoaR-like_PG-bd"/>
</dbReference>
<feature type="domain" description="YoaR-like putative peptidoglycan binding" evidence="1">
    <location>
        <begin position="82"/>
        <end position="185"/>
    </location>
</feature>
<dbReference type="Pfam" id="PF12229">
    <property type="entry name" value="PG_binding_4"/>
    <property type="match status" value="1"/>
</dbReference>
<evidence type="ECO:0000313" key="3">
    <source>
        <dbReference type="Proteomes" id="UP001596074"/>
    </source>
</evidence>
<dbReference type="PANTHER" id="PTHR35788">
    <property type="entry name" value="EXPORTED PROTEIN-RELATED"/>
    <property type="match status" value="1"/>
</dbReference>
<sequence length="564" mass="60143">MLERFPRRLVVPSAIALVVVLLLGLVAVRALMVAGKVPGGTRVAGIDIGGLAPRAAEARLARELADDAERPIAVTAAGHRFTISPAEAGLALDAPATVAAAGGGAPSPADLLRPWIGARTVEPRVKADAAKLSAAVEGIAKEVDRPLREGGIRYAGLRPVAVAPRPGNEIDRAAAQRAIKEAFLDPRPQVTVSPRPTAPTVSAERVRQIAQTTAKAAVARPFLLTGPGGRKATVPPADIARGLRFVADGRGSLRPQFDATAVARAADKRFVPAAQAPRDATYTVKKGRLQLVSARTGQGVDAAALGQAITGALASGGSRTVPVRVVTTPPRITDAQVRALGIKEKISTYTTQHPCCAPRVTNIQTIARIVDGHIVRPGEIFSLNGLVGRRDRARGFVPAPMILNGRYVNDVGGGVSQFATTMFNAVFFGGLQDVQHTPHSFYISRYPAGRESTVSYPQPDFRWRNDSPHGVLIKTAYTSTSISVTFWSTKRYDIESQSSGRYAVRGFETTTDSGPKCIPMPGAEGFKIDVWRIFKKDGRVVRRQKFHTVYLPEPKLTCEETPGR</sequence>
<accession>A0ABW0ZPQ5</accession>
<dbReference type="Proteomes" id="UP001596074">
    <property type="component" value="Unassembled WGS sequence"/>
</dbReference>
<dbReference type="RefSeq" id="WP_378279950.1">
    <property type="nucleotide sequence ID" value="NZ_JBHSON010000003.1"/>
</dbReference>